<feature type="chain" id="PRO_5012349757" description="DUF2314 domain-containing protein" evidence="1">
    <location>
        <begin position="27"/>
        <end position="459"/>
    </location>
</feature>
<accession>A0A1Y0I147</accession>
<reference evidence="3 4" key="1">
    <citation type="submission" date="2017-05" db="EMBL/GenBank/DDBJ databases">
        <title>Genomic insights into alkan degradation activity of Oleiphilus messinensis.</title>
        <authorList>
            <person name="Kozyavkin S.A."/>
            <person name="Slesarev A.I."/>
            <person name="Golyshin P.N."/>
            <person name="Korzhenkov A."/>
            <person name="Golyshina O.N."/>
            <person name="Toshchakov S.V."/>
        </authorList>
    </citation>
    <scope>NUCLEOTIDE SEQUENCE [LARGE SCALE GENOMIC DNA]</scope>
    <source>
        <strain evidence="3 4">ME102</strain>
    </source>
</reference>
<feature type="domain" description="DUF2314" evidence="2">
    <location>
        <begin position="368"/>
        <end position="445"/>
    </location>
</feature>
<dbReference type="RefSeq" id="WP_087459356.1">
    <property type="nucleotide sequence ID" value="NZ_CP021425.1"/>
</dbReference>
<keyword evidence="4" id="KW-1185">Reference proteome</keyword>
<evidence type="ECO:0000256" key="1">
    <source>
        <dbReference type="SAM" id="SignalP"/>
    </source>
</evidence>
<sequence length="459" mass="51746">MSKTAPAVFLSFLFLFVSLGVGSAHAGEDVSNSLLHNDAGYIEFALYRTGPIIPYKEISKFISSNTAKLVLSDKFESSTDQMVIDFKTITNVHEEYAPPSGNFLRYFGRGLSSDQAEELGKSSHVIVFYVASSNKYVLEANKEATLLLHSMADKFGGFIWDEDTREIFTKEAWRDKRLSMWTDQWPNVANHITIHVYQPNDLYARAITLGMAKFGLPDIAINNFAWSVNRGMGNLINLLAQQMVEGYSISRKGLLADISSFKNEEAKRFMEGQLFENAQKDVVIKVLPSKPEEGDPNNSIIELAFDHYPGKSLQEKQERFLGAMFGWQETMSMVEHNNQILAASNRARSKLPQLKSDFNKGLEPGGHINVKAPFETLDGGNEYMWVDVIEWKSDQITGLLKNEPYNIPSLRGGQSVTVTEDIVFDYIRYFGDGSSEGNETGELIMKYQSQTRSYNQYQN</sequence>
<dbReference type="AlphaFoldDB" id="A0A1Y0I147"/>
<dbReference type="KEGG" id="ome:OLMES_0012"/>
<keyword evidence="1" id="KW-0732">Signal</keyword>
<dbReference type="EMBL" id="CP021425">
    <property type="protein sequence ID" value="ARU54121.1"/>
    <property type="molecule type" value="Genomic_DNA"/>
</dbReference>
<proteinExistence type="predicted"/>
<protein>
    <recommendedName>
        <fullName evidence="2">DUF2314 domain-containing protein</fullName>
    </recommendedName>
</protein>
<dbReference type="Proteomes" id="UP000196027">
    <property type="component" value="Chromosome"/>
</dbReference>
<dbReference type="InterPro" id="IPR018756">
    <property type="entry name" value="DUF2314"/>
</dbReference>
<evidence type="ECO:0000259" key="2">
    <source>
        <dbReference type="Pfam" id="PF10077"/>
    </source>
</evidence>
<name>A0A1Y0I147_9GAMM</name>
<evidence type="ECO:0000313" key="3">
    <source>
        <dbReference type="EMBL" id="ARU54121.1"/>
    </source>
</evidence>
<dbReference type="OrthoDB" id="884440at2"/>
<feature type="signal peptide" evidence="1">
    <location>
        <begin position="1"/>
        <end position="26"/>
    </location>
</feature>
<dbReference type="Pfam" id="PF10077">
    <property type="entry name" value="DUF2314"/>
    <property type="match status" value="1"/>
</dbReference>
<organism evidence="3 4">
    <name type="scientific">Oleiphilus messinensis</name>
    <dbReference type="NCBI Taxonomy" id="141451"/>
    <lineage>
        <taxon>Bacteria</taxon>
        <taxon>Pseudomonadati</taxon>
        <taxon>Pseudomonadota</taxon>
        <taxon>Gammaproteobacteria</taxon>
        <taxon>Oceanospirillales</taxon>
        <taxon>Oleiphilaceae</taxon>
        <taxon>Oleiphilus</taxon>
    </lineage>
</organism>
<gene>
    <name evidence="3" type="ORF">OLMES_0012</name>
</gene>
<evidence type="ECO:0000313" key="4">
    <source>
        <dbReference type="Proteomes" id="UP000196027"/>
    </source>
</evidence>